<sequence length="208" mass="21920">MNPQVSSIVDVILDRSPEELIGGVLLALVLALGLSGLFHLIRRKVSDTSTLIICLALSSNLVAMTVAGAYIRYKVMEGKPSRRGMMSAGSRLPPPGMGESRSMFMASRILEAADRNGDHRLSADEAALLAAQFVKESGGGGDEPISEEKLRAAIRARLGPHSGMGMGIDGPSLPPEQPLVNEPTGVFGKAGKRRHLDAERSTPSGPPS</sequence>
<accession>A0AAU7CBL3</accession>
<protein>
    <recommendedName>
        <fullName evidence="4">EF-hand domain-containing protein</fullName>
    </recommendedName>
</protein>
<dbReference type="AlphaFoldDB" id="A0AAU7CBL3"/>
<proteinExistence type="predicted"/>
<evidence type="ECO:0000256" key="2">
    <source>
        <dbReference type="SAM" id="Phobius"/>
    </source>
</evidence>
<evidence type="ECO:0008006" key="4">
    <source>
        <dbReference type="Google" id="ProtNLM"/>
    </source>
</evidence>
<feature type="transmembrane region" description="Helical" evidence="2">
    <location>
        <begin position="20"/>
        <end position="40"/>
    </location>
</feature>
<reference evidence="3" key="1">
    <citation type="submission" date="2024-05" db="EMBL/GenBank/DDBJ databases">
        <title>Planctomycetes of the genus Singulisphaera possess chitinolytic capabilities.</title>
        <authorList>
            <person name="Ivanova A."/>
        </authorList>
    </citation>
    <scope>NUCLEOTIDE SEQUENCE</scope>
    <source>
        <strain evidence="3">Ch08T</strain>
    </source>
</reference>
<name>A0AAU7CBL3_9BACT</name>
<keyword evidence="2" id="KW-1133">Transmembrane helix</keyword>
<evidence type="ECO:0000256" key="1">
    <source>
        <dbReference type="SAM" id="MobiDB-lite"/>
    </source>
</evidence>
<organism evidence="3">
    <name type="scientific">Singulisphaera sp. Ch08</name>
    <dbReference type="NCBI Taxonomy" id="3120278"/>
    <lineage>
        <taxon>Bacteria</taxon>
        <taxon>Pseudomonadati</taxon>
        <taxon>Planctomycetota</taxon>
        <taxon>Planctomycetia</taxon>
        <taxon>Isosphaerales</taxon>
        <taxon>Isosphaeraceae</taxon>
        <taxon>Singulisphaera</taxon>
    </lineage>
</organism>
<dbReference type="RefSeq" id="WP_406695084.1">
    <property type="nucleotide sequence ID" value="NZ_CP155447.1"/>
</dbReference>
<dbReference type="EMBL" id="CP155447">
    <property type="protein sequence ID" value="XBH02342.1"/>
    <property type="molecule type" value="Genomic_DNA"/>
</dbReference>
<evidence type="ECO:0000313" key="3">
    <source>
        <dbReference type="EMBL" id="XBH02342.1"/>
    </source>
</evidence>
<keyword evidence="2" id="KW-0812">Transmembrane</keyword>
<keyword evidence="2" id="KW-0472">Membrane</keyword>
<feature type="region of interest" description="Disordered" evidence="1">
    <location>
        <begin position="166"/>
        <end position="208"/>
    </location>
</feature>
<feature type="transmembrane region" description="Helical" evidence="2">
    <location>
        <begin position="52"/>
        <end position="73"/>
    </location>
</feature>
<gene>
    <name evidence="3" type="ORF">V5E97_29010</name>
</gene>